<evidence type="ECO:0000259" key="1">
    <source>
        <dbReference type="PROSITE" id="PS51186"/>
    </source>
</evidence>
<evidence type="ECO:0000313" key="2">
    <source>
        <dbReference type="EMBL" id="PJC34167.1"/>
    </source>
</evidence>
<dbReference type="InterPro" id="IPR000182">
    <property type="entry name" value="GNAT_dom"/>
</dbReference>
<dbReference type="PANTHER" id="PTHR43328">
    <property type="entry name" value="ACETYLTRANSFERASE-RELATED"/>
    <property type="match status" value="1"/>
</dbReference>
<organism evidence="2 3">
    <name type="scientific">Candidatus Roizmanbacteria bacterium CG_4_9_14_0_2_um_filter_39_13</name>
    <dbReference type="NCBI Taxonomy" id="1974839"/>
    <lineage>
        <taxon>Bacteria</taxon>
        <taxon>Candidatus Roizmaniibacteriota</taxon>
    </lineage>
</organism>
<dbReference type="Gene3D" id="3.40.630.30">
    <property type="match status" value="1"/>
</dbReference>
<comment type="caution">
    <text evidence="2">The sequence shown here is derived from an EMBL/GenBank/DDBJ whole genome shotgun (WGS) entry which is preliminary data.</text>
</comment>
<dbReference type="EMBL" id="PFSC01000008">
    <property type="protein sequence ID" value="PJC34167.1"/>
    <property type="molecule type" value="Genomic_DNA"/>
</dbReference>
<reference evidence="3" key="1">
    <citation type="submission" date="2017-09" db="EMBL/GenBank/DDBJ databases">
        <title>Depth-based differentiation of microbial function through sediment-hosted aquifers and enrichment of novel symbionts in the deep terrestrial subsurface.</title>
        <authorList>
            <person name="Probst A.J."/>
            <person name="Ladd B."/>
            <person name="Jarett J.K."/>
            <person name="Geller-Mcgrath D.E."/>
            <person name="Sieber C.M.K."/>
            <person name="Emerson J.B."/>
            <person name="Anantharaman K."/>
            <person name="Thomas B.C."/>
            <person name="Malmstrom R."/>
            <person name="Stieglmeier M."/>
            <person name="Klingl A."/>
            <person name="Woyke T."/>
            <person name="Ryan C.M."/>
            <person name="Banfield J.F."/>
        </authorList>
    </citation>
    <scope>NUCLEOTIDE SEQUENCE [LARGE SCALE GENOMIC DNA]</scope>
</reference>
<name>A0A2M8F4G1_9BACT</name>
<evidence type="ECO:0000313" key="3">
    <source>
        <dbReference type="Proteomes" id="UP000231383"/>
    </source>
</evidence>
<feature type="domain" description="N-acetyltransferase" evidence="1">
    <location>
        <begin position="19"/>
        <end position="188"/>
    </location>
</feature>
<dbReference type="AlphaFoldDB" id="A0A2M8F4G1"/>
<accession>A0A2M8F4G1</accession>
<gene>
    <name evidence="2" type="ORF">CO051_00355</name>
</gene>
<dbReference type="InterPro" id="IPR016181">
    <property type="entry name" value="Acyl_CoA_acyltransferase"/>
</dbReference>
<dbReference type="Proteomes" id="UP000231383">
    <property type="component" value="Unassembled WGS sequence"/>
</dbReference>
<sequence>MPTSGTKIEDFISKSGKNIILRYIHENDAEELFRYVNELSKEDTFIRFSGETVPLIEEKEYLQAQIEKLEKGDVTPIVATHHDKIIGNSSIERNLVDKRRGLHTGNFGMAVSAEYRGDWIGEKLMRTVIDQAKKHMQGLRIIRLTVYGSNNTAQNLYKKMGFLECGRLPKGVLYRGTYLDMIEMYLEI</sequence>
<dbReference type="PROSITE" id="PS51186">
    <property type="entry name" value="GNAT"/>
    <property type="match status" value="1"/>
</dbReference>
<protein>
    <recommendedName>
        <fullName evidence="1">N-acetyltransferase domain-containing protein</fullName>
    </recommendedName>
</protein>
<dbReference type="GO" id="GO:0016747">
    <property type="term" value="F:acyltransferase activity, transferring groups other than amino-acyl groups"/>
    <property type="evidence" value="ECO:0007669"/>
    <property type="project" value="InterPro"/>
</dbReference>
<dbReference type="CDD" id="cd04301">
    <property type="entry name" value="NAT_SF"/>
    <property type="match status" value="1"/>
</dbReference>
<dbReference type="Pfam" id="PF00583">
    <property type="entry name" value="Acetyltransf_1"/>
    <property type="match status" value="1"/>
</dbReference>
<dbReference type="PANTHER" id="PTHR43328:SF1">
    <property type="entry name" value="N-ACETYLTRANSFERASE DOMAIN-CONTAINING PROTEIN"/>
    <property type="match status" value="1"/>
</dbReference>
<proteinExistence type="predicted"/>
<dbReference type="SUPFAM" id="SSF55729">
    <property type="entry name" value="Acyl-CoA N-acyltransferases (Nat)"/>
    <property type="match status" value="1"/>
</dbReference>